<feature type="domain" description="Beta-lactamase hydrolase-like protein phosphatase-like" evidence="1">
    <location>
        <begin position="6"/>
        <end position="111"/>
    </location>
</feature>
<dbReference type="AlphaFoldDB" id="A0A1G7AXS1"/>
<dbReference type="GO" id="GO:0016787">
    <property type="term" value="F:hydrolase activity"/>
    <property type="evidence" value="ECO:0007669"/>
    <property type="project" value="InterPro"/>
</dbReference>
<dbReference type="RefSeq" id="WP_008884427.1">
    <property type="nucleotide sequence ID" value="NZ_FNAV01000001.1"/>
</dbReference>
<gene>
    <name evidence="2" type="ORF">SAMN04488105_101441</name>
</gene>
<dbReference type="InterPro" id="IPR029021">
    <property type="entry name" value="Prot-tyrosine_phosphatase-like"/>
</dbReference>
<dbReference type="NCBIfam" id="TIGR01244">
    <property type="entry name" value="TIGR01244 family sulfur transferase"/>
    <property type="match status" value="1"/>
</dbReference>
<reference evidence="3" key="1">
    <citation type="submission" date="2016-10" db="EMBL/GenBank/DDBJ databases">
        <authorList>
            <person name="Varghese N."/>
            <person name="Submissions S."/>
        </authorList>
    </citation>
    <scope>NUCLEOTIDE SEQUENCE [LARGE SCALE GENOMIC DNA]</scope>
    <source>
        <strain evidence="3">DSM 10146</strain>
    </source>
</reference>
<sequence>MAIIELTPGYSVSPQIAVEEVPAIAAAGISLVICNRPDDEVPPPLQRKALETAVRDAGMDFVYIPVVNGGLTLDQVAEQASAIGAAEGPVLAYCRSGTRSSIVWAMANAGAIDTDTIIATGAKAGYDLGGLRPTLDALAAQKG</sequence>
<dbReference type="Proteomes" id="UP000198994">
    <property type="component" value="Unassembled WGS sequence"/>
</dbReference>
<dbReference type="Gene3D" id="3.90.190.10">
    <property type="entry name" value="Protein tyrosine phosphatase superfamily"/>
    <property type="match status" value="1"/>
</dbReference>
<dbReference type="OrthoDB" id="9805710at2"/>
<dbReference type="STRING" id="282683.SAMN04488105_101441"/>
<name>A0A1G7AXS1_9RHOB</name>
<dbReference type="Pfam" id="PF04273">
    <property type="entry name" value="BLH_phosphatase"/>
    <property type="match status" value="1"/>
</dbReference>
<dbReference type="EMBL" id="FNAV01000001">
    <property type="protein sequence ID" value="SDE19571.1"/>
    <property type="molecule type" value="Genomic_DNA"/>
</dbReference>
<keyword evidence="3" id="KW-1185">Reference proteome</keyword>
<dbReference type="SUPFAM" id="SSF52799">
    <property type="entry name" value="(Phosphotyrosine protein) phosphatases II"/>
    <property type="match status" value="1"/>
</dbReference>
<dbReference type="InterPro" id="IPR005939">
    <property type="entry name" value="BLH_phosphatase-like"/>
</dbReference>
<evidence type="ECO:0000313" key="2">
    <source>
        <dbReference type="EMBL" id="SDE19571.1"/>
    </source>
</evidence>
<accession>A0A1G7AXS1</accession>
<organism evidence="2 3">
    <name type="scientific">Salipiger thiooxidans</name>
    <dbReference type="NCBI Taxonomy" id="282683"/>
    <lineage>
        <taxon>Bacteria</taxon>
        <taxon>Pseudomonadati</taxon>
        <taxon>Pseudomonadota</taxon>
        <taxon>Alphaproteobacteria</taxon>
        <taxon>Rhodobacterales</taxon>
        <taxon>Roseobacteraceae</taxon>
        <taxon>Salipiger</taxon>
    </lineage>
</organism>
<dbReference type="CDD" id="cd14503">
    <property type="entry name" value="PTP-bact"/>
    <property type="match status" value="1"/>
</dbReference>
<evidence type="ECO:0000313" key="3">
    <source>
        <dbReference type="Proteomes" id="UP000198994"/>
    </source>
</evidence>
<evidence type="ECO:0000259" key="1">
    <source>
        <dbReference type="Pfam" id="PF04273"/>
    </source>
</evidence>
<protein>
    <submittedName>
        <fullName evidence="2">TIGR01244 family protein</fullName>
    </submittedName>
</protein>
<proteinExistence type="predicted"/>